<feature type="region of interest" description="Disordered" evidence="1">
    <location>
        <begin position="46"/>
        <end position="71"/>
    </location>
</feature>
<evidence type="ECO:0000259" key="2">
    <source>
        <dbReference type="Pfam" id="PF23553"/>
    </source>
</evidence>
<dbReference type="AlphaFoldDB" id="A0A023B9K5"/>
<accession>A0A023B9K5</accession>
<dbReference type="InterPro" id="IPR056557">
    <property type="entry name" value="NELF-A_N"/>
</dbReference>
<organism evidence="3 4">
    <name type="scientific">Gregarina niphandrodes</name>
    <name type="common">Septate eugregarine</name>
    <dbReference type="NCBI Taxonomy" id="110365"/>
    <lineage>
        <taxon>Eukaryota</taxon>
        <taxon>Sar</taxon>
        <taxon>Alveolata</taxon>
        <taxon>Apicomplexa</taxon>
        <taxon>Conoidasida</taxon>
        <taxon>Gregarinasina</taxon>
        <taxon>Eugregarinorida</taxon>
        <taxon>Gregarinidae</taxon>
        <taxon>Gregarina</taxon>
    </lineage>
</organism>
<keyword evidence="4" id="KW-1185">Reference proteome</keyword>
<dbReference type="Pfam" id="PF23553">
    <property type="entry name" value="NELF-A_N"/>
    <property type="match status" value="1"/>
</dbReference>
<sequence>MYWTGRAAWDRGCEFFCVNAMKVIAQTGAKTKAGQELGRVEDLTVEGHVRQEDGGREDSTGRQVVGRQDDGARQGNRELAAKYVEYLQLLSHQWSSVRAASLLTPELIEYLQPRYHRCSSPLKVRIVSSLVYLSSEIRVQAKDSLIKLLAEAEVDKDEWVRKLGRLMSSFVTTGSIDVRDTDSETAFQILKHVNSSNVKHKPPLDISDMVNIVHEYMFVEYIFAEEQRTRVCGDEQIREDSGTLPGRLPGSRGGKGGHLTDPTAMSGGYRPSGSLYGGPHSRPPTPENQTAASGGNGLYGIRGGPLPASLFGTTDFRPGLDLQRMYQDLCKKGDVRLEACRTPWP</sequence>
<dbReference type="OrthoDB" id="2135488at2759"/>
<dbReference type="GeneID" id="22911819"/>
<feature type="compositionally biased region" description="Basic and acidic residues" evidence="1">
    <location>
        <begin position="46"/>
        <end position="60"/>
    </location>
</feature>
<proteinExistence type="predicted"/>
<comment type="caution">
    <text evidence="3">The sequence shown here is derived from an EMBL/GenBank/DDBJ whole genome shotgun (WGS) entry which is preliminary data.</text>
</comment>
<protein>
    <recommendedName>
        <fullName evidence="2">NELF-A N-terminal domain-containing protein</fullName>
    </recommendedName>
</protein>
<feature type="domain" description="NELF-A N-terminal" evidence="2">
    <location>
        <begin position="92"/>
        <end position="188"/>
    </location>
</feature>
<dbReference type="Proteomes" id="UP000019763">
    <property type="component" value="Unassembled WGS sequence"/>
</dbReference>
<evidence type="ECO:0000313" key="3">
    <source>
        <dbReference type="EMBL" id="EZG73002.1"/>
    </source>
</evidence>
<dbReference type="eggNOG" id="ENOG502S569">
    <property type="taxonomic scope" value="Eukaryota"/>
</dbReference>
<dbReference type="RefSeq" id="XP_011129697.1">
    <property type="nucleotide sequence ID" value="XM_011131395.1"/>
</dbReference>
<evidence type="ECO:0000313" key="4">
    <source>
        <dbReference type="Proteomes" id="UP000019763"/>
    </source>
</evidence>
<dbReference type="EMBL" id="AFNH02000384">
    <property type="protein sequence ID" value="EZG73002.1"/>
    <property type="molecule type" value="Genomic_DNA"/>
</dbReference>
<dbReference type="VEuPathDB" id="CryptoDB:GNI_049790"/>
<reference evidence="3" key="1">
    <citation type="submission" date="2013-12" db="EMBL/GenBank/DDBJ databases">
        <authorList>
            <person name="Omoto C.K."/>
            <person name="Sibley D."/>
            <person name="Venepally P."/>
            <person name="Hadjithomas M."/>
            <person name="Karamycheva S."/>
            <person name="Brunk B."/>
            <person name="Roos D."/>
            <person name="Caler E."/>
            <person name="Lorenzi H."/>
        </authorList>
    </citation>
    <scope>NUCLEOTIDE SEQUENCE</scope>
</reference>
<feature type="region of interest" description="Disordered" evidence="1">
    <location>
        <begin position="235"/>
        <end position="298"/>
    </location>
</feature>
<evidence type="ECO:0000256" key="1">
    <source>
        <dbReference type="SAM" id="MobiDB-lite"/>
    </source>
</evidence>
<gene>
    <name evidence="3" type="ORF">GNI_049790</name>
</gene>
<name>A0A023B9K5_GRENI</name>